<dbReference type="OrthoDB" id="2019494at2759"/>
<comment type="similarity">
    <text evidence="2">Belongs to the bHLH protein family.</text>
</comment>
<comment type="caution">
    <text evidence="8">The sequence shown here is derived from an EMBL/GenBank/DDBJ whole genome shotgun (WGS) entry which is preliminary data.</text>
</comment>
<keyword evidence="3" id="KW-0805">Transcription regulation</keyword>
<dbReference type="Gene3D" id="4.10.280.10">
    <property type="entry name" value="Helix-loop-helix DNA-binding domain"/>
    <property type="match status" value="1"/>
</dbReference>
<dbReference type="PANTHER" id="PTHR16223">
    <property type="entry name" value="TRANSCRIPTION FACTOR BHLH83-RELATED"/>
    <property type="match status" value="1"/>
</dbReference>
<dbReference type="Proteomes" id="UP001151287">
    <property type="component" value="Unassembled WGS sequence"/>
</dbReference>
<evidence type="ECO:0000256" key="1">
    <source>
        <dbReference type="ARBA" id="ARBA00004123"/>
    </source>
</evidence>
<dbReference type="GO" id="GO:0000981">
    <property type="term" value="F:DNA-binding transcription factor activity, RNA polymerase II-specific"/>
    <property type="evidence" value="ECO:0007669"/>
    <property type="project" value="TreeGrafter"/>
</dbReference>
<dbReference type="CDD" id="cd11393">
    <property type="entry name" value="bHLH_AtbHLH_like"/>
    <property type="match status" value="1"/>
</dbReference>
<proteinExistence type="inferred from homology"/>
<feature type="compositionally biased region" description="Polar residues" evidence="6">
    <location>
        <begin position="66"/>
        <end position="80"/>
    </location>
</feature>
<feature type="region of interest" description="Disordered" evidence="6">
    <location>
        <begin position="1"/>
        <end position="22"/>
    </location>
</feature>
<dbReference type="InterPro" id="IPR045239">
    <property type="entry name" value="bHLH95_bHLH"/>
</dbReference>
<evidence type="ECO:0000256" key="5">
    <source>
        <dbReference type="ARBA" id="ARBA00023242"/>
    </source>
</evidence>
<comment type="subcellular location">
    <subcellularLocation>
        <location evidence="1">Nucleus</location>
    </subcellularLocation>
</comment>
<dbReference type="InterPro" id="IPR036638">
    <property type="entry name" value="HLH_DNA-bd_sf"/>
</dbReference>
<feature type="region of interest" description="Disordered" evidence="6">
    <location>
        <begin position="61"/>
        <end position="130"/>
    </location>
</feature>
<evidence type="ECO:0000256" key="3">
    <source>
        <dbReference type="ARBA" id="ARBA00023015"/>
    </source>
</evidence>
<evidence type="ECO:0000313" key="9">
    <source>
        <dbReference type="Proteomes" id="UP001151287"/>
    </source>
</evidence>
<evidence type="ECO:0000259" key="7">
    <source>
        <dbReference type="PROSITE" id="PS50888"/>
    </source>
</evidence>
<dbReference type="PANTHER" id="PTHR16223:SF125">
    <property type="entry name" value="OS08G0506700 PROTEIN"/>
    <property type="match status" value="1"/>
</dbReference>
<accession>A0A9Q0HRP4</accession>
<reference evidence="8" key="1">
    <citation type="journal article" date="2022" name="Cell">
        <title>Repeat-based holocentromeres influence genome architecture and karyotype evolution.</title>
        <authorList>
            <person name="Hofstatter P.G."/>
            <person name="Thangavel G."/>
            <person name="Lux T."/>
            <person name="Neumann P."/>
            <person name="Vondrak T."/>
            <person name="Novak P."/>
            <person name="Zhang M."/>
            <person name="Costa L."/>
            <person name="Castellani M."/>
            <person name="Scott A."/>
            <person name="Toegelov H."/>
            <person name="Fuchs J."/>
            <person name="Mata-Sucre Y."/>
            <person name="Dias Y."/>
            <person name="Vanzela A.L.L."/>
            <person name="Huettel B."/>
            <person name="Almeida C.C.S."/>
            <person name="Simkova H."/>
            <person name="Souza G."/>
            <person name="Pedrosa-Harand A."/>
            <person name="Macas J."/>
            <person name="Mayer K.F.X."/>
            <person name="Houben A."/>
            <person name="Marques A."/>
        </authorList>
    </citation>
    <scope>NUCLEOTIDE SEQUENCE</scope>
    <source>
        <strain evidence="8">RhyBre1mFocal</strain>
    </source>
</reference>
<dbReference type="EMBL" id="JAMQYH010000003">
    <property type="protein sequence ID" value="KAJ1695922.1"/>
    <property type="molecule type" value="Genomic_DNA"/>
</dbReference>
<gene>
    <name evidence="8" type="ORF">LUZ63_012620</name>
</gene>
<dbReference type="InterPro" id="IPR045843">
    <property type="entry name" value="IND-like"/>
</dbReference>
<dbReference type="SUPFAM" id="SSF47459">
    <property type="entry name" value="HLH, helix-loop-helix DNA-binding domain"/>
    <property type="match status" value="1"/>
</dbReference>
<dbReference type="SMART" id="SM00353">
    <property type="entry name" value="HLH"/>
    <property type="match status" value="1"/>
</dbReference>
<name>A0A9Q0HRP4_9POAL</name>
<feature type="compositionally biased region" description="Polar residues" evidence="6">
    <location>
        <begin position="1"/>
        <end position="10"/>
    </location>
</feature>
<evidence type="ECO:0000256" key="4">
    <source>
        <dbReference type="ARBA" id="ARBA00023163"/>
    </source>
</evidence>
<dbReference type="GO" id="GO:0046983">
    <property type="term" value="F:protein dimerization activity"/>
    <property type="evidence" value="ECO:0007669"/>
    <property type="project" value="InterPro"/>
</dbReference>
<protein>
    <recommendedName>
        <fullName evidence="7">BHLH domain-containing protein</fullName>
    </recommendedName>
</protein>
<feature type="compositionally biased region" description="Low complexity" evidence="6">
    <location>
        <begin position="109"/>
        <end position="118"/>
    </location>
</feature>
<evidence type="ECO:0000256" key="2">
    <source>
        <dbReference type="ARBA" id="ARBA00005510"/>
    </source>
</evidence>
<dbReference type="GO" id="GO:0000978">
    <property type="term" value="F:RNA polymerase II cis-regulatory region sequence-specific DNA binding"/>
    <property type="evidence" value="ECO:0007669"/>
    <property type="project" value="TreeGrafter"/>
</dbReference>
<keyword evidence="5" id="KW-0539">Nucleus</keyword>
<dbReference type="AlphaFoldDB" id="A0A9Q0HRP4"/>
<feature type="domain" description="BHLH" evidence="7">
    <location>
        <begin position="257"/>
        <end position="307"/>
    </location>
</feature>
<keyword evidence="4" id="KW-0804">Transcription</keyword>
<sequence>MNRFDLTSSKPGPMGPPALARYGSAPGSLLASIADSVINSQPRSRDDFSVFRSEPVMSRFYPGESSALTSSDSSCRTGPGSSPDPRAGSYAFGGVTHAPIPDLSGSHNPAAASSASAAPPAPPTLVRHSSSPAGLLSHLLVDPQGLSGTKGMGSYSHAGTETVDLLTNSRLRPQWSFSRQDSLSQISEINIPDMGDGVTASWAEADTIFPNHISKRGREDSDDFITTLGNMDEMSNIEYMQMHQDVATCKLRAKRGCATHPRSIAERERRTRISKRLRKLQELMPNMDKQASTSDMLDLAVQYIKDLQGQIQVRFYSTQTLFMCFLLELQSSEI</sequence>
<dbReference type="Pfam" id="PF00010">
    <property type="entry name" value="HLH"/>
    <property type="match status" value="1"/>
</dbReference>
<keyword evidence="9" id="KW-1185">Reference proteome</keyword>
<evidence type="ECO:0000313" key="8">
    <source>
        <dbReference type="EMBL" id="KAJ1695922.1"/>
    </source>
</evidence>
<dbReference type="InterPro" id="IPR011598">
    <property type="entry name" value="bHLH_dom"/>
</dbReference>
<organism evidence="8 9">
    <name type="scientific">Rhynchospora breviuscula</name>
    <dbReference type="NCBI Taxonomy" id="2022672"/>
    <lineage>
        <taxon>Eukaryota</taxon>
        <taxon>Viridiplantae</taxon>
        <taxon>Streptophyta</taxon>
        <taxon>Embryophyta</taxon>
        <taxon>Tracheophyta</taxon>
        <taxon>Spermatophyta</taxon>
        <taxon>Magnoliopsida</taxon>
        <taxon>Liliopsida</taxon>
        <taxon>Poales</taxon>
        <taxon>Cyperaceae</taxon>
        <taxon>Cyperoideae</taxon>
        <taxon>Rhynchosporeae</taxon>
        <taxon>Rhynchospora</taxon>
    </lineage>
</organism>
<dbReference type="GO" id="GO:0005634">
    <property type="term" value="C:nucleus"/>
    <property type="evidence" value="ECO:0007669"/>
    <property type="project" value="UniProtKB-SubCell"/>
</dbReference>
<evidence type="ECO:0000256" key="6">
    <source>
        <dbReference type="SAM" id="MobiDB-lite"/>
    </source>
</evidence>
<dbReference type="PROSITE" id="PS50888">
    <property type="entry name" value="BHLH"/>
    <property type="match status" value="1"/>
</dbReference>